<dbReference type="STRING" id="1818881.A3196_06105"/>
<evidence type="ECO:0000313" key="1">
    <source>
        <dbReference type="EMBL" id="ODB96370.1"/>
    </source>
</evidence>
<comment type="caution">
    <text evidence="1">The sequence shown here is derived from an EMBL/GenBank/DDBJ whole genome shotgun (WGS) entry which is preliminary data.</text>
</comment>
<dbReference type="RefSeq" id="WP_069002741.1">
    <property type="nucleotide sequence ID" value="NZ_LVJX01000001.1"/>
</dbReference>
<gene>
    <name evidence="1" type="ORF">A3196_06105</name>
</gene>
<sequence>MVRLLLALTLIQLGGCSTERAKLVTYEALESQRHRQCMEQLDSRACDEQKQSYQEYQKEREQHLQSE</sequence>
<accession>A0A1E2UNQ0</accession>
<evidence type="ECO:0000313" key="2">
    <source>
        <dbReference type="Proteomes" id="UP000094849"/>
    </source>
</evidence>
<dbReference type="Proteomes" id="UP000094849">
    <property type="component" value="Unassembled WGS sequence"/>
</dbReference>
<proteinExistence type="predicted"/>
<keyword evidence="2" id="KW-1185">Reference proteome</keyword>
<name>A0A1E2UNQ0_9GAMM</name>
<reference evidence="1 2" key="1">
    <citation type="submission" date="2016-03" db="EMBL/GenBank/DDBJ databases">
        <title>Chemosynthetic sulphur-oxidizing symbionts of marine invertebrate animals are capable of nitrogen fixation.</title>
        <authorList>
            <person name="Petersen J.M."/>
            <person name="Kemper A."/>
            <person name="Gruber-Vodicka H."/>
            <person name="Cardini U."/>
            <person name="Geest Mvander."/>
            <person name="Kleiner M."/>
            <person name="Bulgheresi S."/>
            <person name="Fussmann M."/>
            <person name="Herbold C."/>
            <person name="Seah B.K.B."/>
            <person name="Antony C.Paul."/>
            <person name="Liu D."/>
            <person name="Belitz A."/>
            <person name="Weber M."/>
        </authorList>
    </citation>
    <scope>NUCLEOTIDE SEQUENCE [LARGE SCALE GENOMIC DNA]</scope>
    <source>
        <strain evidence="1">G_D</strain>
    </source>
</reference>
<dbReference type="AlphaFoldDB" id="A0A1E2UNQ0"/>
<dbReference type="EMBL" id="LVJZ01000003">
    <property type="protein sequence ID" value="ODB96370.1"/>
    <property type="molecule type" value="Genomic_DNA"/>
</dbReference>
<protein>
    <submittedName>
        <fullName evidence="1">Uncharacterized protein</fullName>
    </submittedName>
</protein>
<organism evidence="1 2">
    <name type="scientific">Candidatus Thiodiazotropha endoloripes</name>
    <dbReference type="NCBI Taxonomy" id="1818881"/>
    <lineage>
        <taxon>Bacteria</taxon>
        <taxon>Pseudomonadati</taxon>
        <taxon>Pseudomonadota</taxon>
        <taxon>Gammaproteobacteria</taxon>
        <taxon>Chromatiales</taxon>
        <taxon>Sedimenticolaceae</taxon>
        <taxon>Candidatus Thiodiazotropha</taxon>
    </lineage>
</organism>